<dbReference type="EMBL" id="JMQA01000058">
    <property type="protein sequence ID" value="KFM90529.1"/>
    <property type="molecule type" value="Genomic_DNA"/>
</dbReference>
<protein>
    <submittedName>
        <fullName evidence="1">Uncharacterized protein</fullName>
    </submittedName>
</protein>
<proteinExistence type="predicted"/>
<sequence>MLKIDSCKSAVFFGVNYERRGKACSSCIFAGICVNSLGQPKRTAVLQTLDDMFWKFGSIEA</sequence>
<keyword evidence="2" id="KW-1185">Reference proteome</keyword>
<evidence type="ECO:0000313" key="2">
    <source>
        <dbReference type="Proteomes" id="UP000029278"/>
    </source>
</evidence>
<evidence type="ECO:0000313" key="1">
    <source>
        <dbReference type="EMBL" id="KFM90529.1"/>
    </source>
</evidence>
<name>A0A090XWC0_PAEMA</name>
<dbReference type="Proteomes" id="UP000029278">
    <property type="component" value="Unassembled WGS sequence"/>
</dbReference>
<accession>A0A090XWC0</accession>
<gene>
    <name evidence="1" type="ORF">DJ90_6360</name>
</gene>
<dbReference type="AlphaFoldDB" id="A0A090XWC0"/>
<reference evidence="1 2" key="1">
    <citation type="submission" date="2014-04" db="EMBL/GenBank/DDBJ databases">
        <authorList>
            <person name="Bishop-Lilly K.A."/>
            <person name="Broomall S.M."/>
            <person name="Chain P.S."/>
            <person name="Chertkov O."/>
            <person name="Coyne S.R."/>
            <person name="Daligault H.E."/>
            <person name="Davenport K.W."/>
            <person name="Erkkila T."/>
            <person name="Frey K.G."/>
            <person name="Gibbons H.S."/>
            <person name="Gu W."/>
            <person name="Jaissle J."/>
            <person name="Johnson S.L."/>
            <person name="Koroleva G.I."/>
            <person name="Ladner J.T."/>
            <person name="Lo C.-C."/>
            <person name="Minogue T.D."/>
            <person name="Munk C."/>
            <person name="Palacios G.F."/>
            <person name="Redden C.L."/>
            <person name="Rosenzweig C.N."/>
            <person name="Scholz M.B."/>
            <person name="Teshima H."/>
            <person name="Xu Y."/>
        </authorList>
    </citation>
    <scope>NUCLEOTIDE SEQUENCE [LARGE SCALE GENOMIC DNA]</scope>
    <source>
        <strain evidence="1 2">8244</strain>
    </source>
</reference>
<comment type="caution">
    <text evidence="1">The sequence shown here is derived from an EMBL/GenBank/DDBJ whole genome shotgun (WGS) entry which is preliminary data.</text>
</comment>
<dbReference type="STRING" id="44252.DJ90_6360"/>
<organism evidence="1 2">
    <name type="scientific">Paenibacillus macerans</name>
    <name type="common">Bacillus macerans</name>
    <dbReference type="NCBI Taxonomy" id="44252"/>
    <lineage>
        <taxon>Bacteria</taxon>
        <taxon>Bacillati</taxon>
        <taxon>Bacillota</taxon>
        <taxon>Bacilli</taxon>
        <taxon>Bacillales</taxon>
        <taxon>Paenibacillaceae</taxon>
        <taxon>Paenibacillus</taxon>
    </lineage>
</organism>
<dbReference type="HOGENOM" id="CLU_2918283_0_0_9"/>